<keyword evidence="2" id="KW-0472">Membrane</keyword>
<feature type="compositionally biased region" description="Acidic residues" evidence="1">
    <location>
        <begin position="73"/>
        <end position="89"/>
    </location>
</feature>
<dbReference type="EMBL" id="JALLBG020000017">
    <property type="protein sequence ID" value="KAL3772076.1"/>
    <property type="molecule type" value="Genomic_DNA"/>
</dbReference>
<keyword evidence="5" id="KW-1185">Reference proteome</keyword>
<evidence type="ECO:0000313" key="4">
    <source>
        <dbReference type="EMBL" id="KAL3772076.1"/>
    </source>
</evidence>
<organism evidence="4 5">
    <name type="scientific">Discostella pseudostelligera</name>
    <dbReference type="NCBI Taxonomy" id="259834"/>
    <lineage>
        <taxon>Eukaryota</taxon>
        <taxon>Sar</taxon>
        <taxon>Stramenopiles</taxon>
        <taxon>Ochrophyta</taxon>
        <taxon>Bacillariophyta</taxon>
        <taxon>Coscinodiscophyceae</taxon>
        <taxon>Thalassiosirophycidae</taxon>
        <taxon>Stephanodiscales</taxon>
        <taxon>Stephanodiscaceae</taxon>
        <taxon>Discostella</taxon>
    </lineage>
</organism>
<evidence type="ECO:0000256" key="3">
    <source>
        <dbReference type="SAM" id="SignalP"/>
    </source>
</evidence>
<evidence type="ECO:0000256" key="1">
    <source>
        <dbReference type="SAM" id="MobiDB-lite"/>
    </source>
</evidence>
<dbReference type="Proteomes" id="UP001530293">
    <property type="component" value="Unassembled WGS sequence"/>
</dbReference>
<keyword evidence="3" id="KW-0732">Signal</keyword>
<feature type="transmembrane region" description="Helical" evidence="2">
    <location>
        <begin position="131"/>
        <end position="150"/>
    </location>
</feature>
<evidence type="ECO:0000313" key="5">
    <source>
        <dbReference type="Proteomes" id="UP001530293"/>
    </source>
</evidence>
<feature type="region of interest" description="Disordered" evidence="1">
    <location>
        <begin position="72"/>
        <end position="99"/>
    </location>
</feature>
<feature type="signal peptide" evidence="3">
    <location>
        <begin position="1"/>
        <end position="21"/>
    </location>
</feature>
<protein>
    <submittedName>
        <fullName evidence="4">Uncharacterized protein</fullName>
    </submittedName>
</protein>
<accession>A0ABD3NAN7</accession>
<feature type="chain" id="PRO_5044845936" evidence="3">
    <location>
        <begin position="22"/>
        <end position="167"/>
    </location>
</feature>
<name>A0ABD3NAN7_9STRA</name>
<sequence length="167" mass="18939">MACRPLMGLFVVVMAIDESCAFTSLFHNQQNTPAGLLIVPRRSSTRSQSSREYFLQGCNNLIRINLRERENADDFDNDDDGWGDGDDVSIGEKSDRSRELAMLQEDLASKREGRKSLDSRTAKGGGEEKDFFIPIVTLVSVIGFTGLYGYEMLRLYLRGELYLPWER</sequence>
<dbReference type="AlphaFoldDB" id="A0ABD3NAN7"/>
<evidence type="ECO:0000256" key="2">
    <source>
        <dbReference type="SAM" id="Phobius"/>
    </source>
</evidence>
<feature type="compositionally biased region" description="Basic and acidic residues" evidence="1">
    <location>
        <begin position="90"/>
        <end position="99"/>
    </location>
</feature>
<proteinExistence type="predicted"/>
<keyword evidence="2" id="KW-1133">Transmembrane helix</keyword>
<comment type="caution">
    <text evidence="4">The sequence shown here is derived from an EMBL/GenBank/DDBJ whole genome shotgun (WGS) entry which is preliminary data.</text>
</comment>
<keyword evidence="2" id="KW-0812">Transmembrane</keyword>
<gene>
    <name evidence="4" type="ORF">ACHAWU_008098</name>
</gene>
<reference evidence="4 5" key="1">
    <citation type="submission" date="2024-10" db="EMBL/GenBank/DDBJ databases">
        <title>Updated reference genomes for cyclostephanoid diatoms.</title>
        <authorList>
            <person name="Roberts W.R."/>
            <person name="Alverson A.J."/>
        </authorList>
    </citation>
    <scope>NUCLEOTIDE SEQUENCE [LARGE SCALE GENOMIC DNA]</scope>
    <source>
        <strain evidence="4 5">AJA232-27</strain>
    </source>
</reference>